<dbReference type="EMBL" id="BSOW01000040">
    <property type="protein sequence ID" value="GLR91011.1"/>
    <property type="molecule type" value="Genomic_DNA"/>
</dbReference>
<gene>
    <name evidence="1" type="ORF">GCM10007857_77270</name>
</gene>
<evidence type="ECO:0000313" key="1">
    <source>
        <dbReference type="EMBL" id="GLR91011.1"/>
    </source>
</evidence>
<keyword evidence="2" id="KW-1185">Reference proteome</keyword>
<protein>
    <submittedName>
        <fullName evidence="1">Uncharacterized protein</fullName>
    </submittedName>
</protein>
<sequence>MQASKGVILDDRHAVTAGKICKSAPTGQWHYCRRRILYRGIAVKGAHAALPASSFEGVRQNTFLVNVKSHQLHPGDAGKLTQSPVRQALSQQSAALANEVMKQEKECALRPVGREDTIDIDCIAKAWRQVPRAT</sequence>
<dbReference type="Proteomes" id="UP001156905">
    <property type="component" value="Unassembled WGS sequence"/>
</dbReference>
<evidence type="ECO:0000313" key="2">
    <source>
        <dbReference type="Proteomes" id="UP001156905"/>
    </source>
</evidence>
<proteinExistence type="predicted"/>
<organism evidence="1 2">
    <name type="scientific">Bradyrhizobium iriomotense</name>
    <dbReference type="NCBI Taxonomy" id="441950"/>
    <lineage>
        <taxon>Bacteria</taxon>
        <taxon>Pseudomonadati</taxon>
        <taxon>Pseudomonadota</taxon>
        <taxon>Alphaproteobacteria</taxon>
        <taxon>Hyphomicrobiales</taxon>
        <taxon>Nitrobacteraceae</taxon>
        <taxon>Bradyrhizobium</taxon>
    </lineage>
</organism>
<reference evidence="2" key="1">
    <citation type="journal article" date="2019" name="Int. J. Syst. Evol. Microbiol.">
        <title>The Global Catalogue of Microorganisms (GCM) 10K type strain sequencing project: providing services to taxonomists for standard genome sequencing and annotation.</title>
        <authorList>
            <consortium name="The Broad Institute Genomics Platform"/>
            <consortium name="The Broad Institute Genome Sequencing Center for Infectious Disease"/>
            <person name="Wu L."/>
            <person name="Ma J."/>
        </authorList>
    </citation>
    <scope>NUCLEOTIDE SEQUENCE [LARGE SCALE GENOMIC DNA]</scope>
    <source>
        <strain evidence="2">NBRC 102520</strain>
    </source>
</reference>
<name>A0ABQ6BEF2_9BRAD</name>
<accession>A0ABQ6BEF2</accession>
<comment type="caution">
    <text evidence="1">The sequence shown here is derived from an EMBL/GenBank/DDBJ whole genome shotgun (WGS) entry which is preliminary data.</text>
</comment>